<protein>
    <submittedName>
        <fullName evidence="4">DnaJ homolog subfamily C member 8</fullName>
    </submittedName>
</protein>
<evidence type="ECO:0000259" key="3">
    <source>
        <dbReference type="PROSITE" id="PS50076"/>
    </source>
</evidence>
<evidence type="ECO:0000313" key="4">
    <source>
        <dbReference type="EMBL" id="ACO11135.1"/>
    </source>
</evidence>
<dbReference type="Pfam" id="PF00226">
    <property type="entry name" value="DnaJ"/>
    <property type="match status" value="1"/>
</dbReference>
<evidence type="ECO:0000256" key="2">
    <source>
        <dbReference type="SAM" id="MobiDB-lite"/>
    </source>
</evidence>
<dbReference type="AlphaFoldDB" id="C1BQ32"/>
<dbReference type="Gene3D" id="1.10.287.110">
    <property type="entry name" value="DnaJ domain"/>
    <property type="match status" value="1"/>
</dbReference>
<keyword evidence="1" id="KW-0175">Coiled coil</keyword>
<feature type="domain" description="J" evidence="3">
    <location>
        <begin position="48"/>
        <end position="114"/>
    </location>
</feature>
<feature type="compositionally biased region" description="Polar residues" evidence="2">
    <location>
        <begin position="206"/>
        <end position="217"/>
    </location>
</feature>
<organism evidence="4">
    <name type="scientific">Caligus rogercresseyi</name>
    <name type="common">Sea louse</name>
    <dbReference type="NCBI Taxonomy" id="217165"/>
    <lineage>
        <taxon>Eukaryota</taxon>
        <taxon>Metazoa</taxon>
        <taxon>Ecdysozoa</taxon>
        <taxon>Arthropoda</taxon>
        <taxon>Crustacea</taxon>
        <taxon>Multicrustacea</taxon>
        <taxon>Hexanauplia</taxon>
        <taxon>Copepoda</taxon>
        <taxon>Siphonostomatoida</taxon>
        <taxon>Caligidae</taxon>
        <taxon>Caligus</taxon>
    </lineage>
</organism>
<dbReference type="EMBL" id="BT076711">
    <property type="protein sequence ID" value="ACO11135.1"/>
    <property type="molecule type" value="mRNA"/>
</dbReference>
<dbReference type="InterPro" id="IPR042858">
    <property type="entry name" value="DNAJC8"/>
</dbReference>
<reference evidence="4" key="1">
    <citation type="submission" date="2009-03" db="EMBL/GenBank/DDBJ databases">
        <title>Caligus rogercresseyi ESTs and full-length cDNAs.</title>
        <authorList>
            <person name="Yasuike M."/>
            <person name="von Schalburg K."/>
            <person name="Cooper G."/>
            <person name="Leong J."/>
            <person name="Jones S.R.M."/>
            <person name="Koop B.F."/>
        </authorList>
    </citation>
    <scope>NUCLEOTIDE SEQUENCE</scope>
    <source>
        <tissue evidence="4">Whole body</tissue>
    </source>
</reference>
<dbReference type="InterPro" id="IPR036869">
    <property type="entry name" value="J_dom_sf"/>
</dbReference>
<proteinExistence type="evidence at transcript level"/>
<dbReference type="InterPro" id="IPR001623">
    <property type="entry name" value="DnaJ_domain"/>
</dbReference>
<sequence>MSSREESNDKFSNFYKDLKETESADSALTGKIQIERLLRPGSTYRNLNPYEVLQIDPHTPLEEVKKKYKRLTFLVHPGKNIDNKDNAQISFDAVKKAYNMLEEEDSRKQCESIVEEAEGRTKMMMGEKRRSLKKGEPLPEDDPAYFKRSVKVLIAKLFADLERKRKQLQEKISEEARKKRERELEVAERKSLEKEFAKNFEESRQGRVNSWQDFQTGKTKKKKEKSRYSPMGFKPPKTKPESR</sequence>
<dbReference type="SUPFAM" id="SSF46565">
    <property type="entry name" value="Chaperone J-domain"/>
    <property type="match status" value="1"/>
</dbReference>
<evidence type="ECO:0000256" key="1">
    <source>
        <dbReference type="SAM" id="Coils"/>
    </source>
</evidence>
<dbReference type="PANTHER" id="PTHR15606">
    <property type="entry name" value="DNAJ HOMOLOG SUBFAMILY C MEMBER 8/LIPOPOLYSACCHARIDE SPECIFIC RESPONSE-7-RELATED"/>
    <property type="match status" value="1"/>
</dbReference>
<dbReference type="PANTHER" id="PTHR15606:SF4">
    <property type="entry name" value="DNAJ HOMOLOG SUBFAMILY C MEMBER 8"/>
    <property type="match status" value="1"/>
</dbReference>
<dbReference type="SMART" id="SM00271">
    <property type="entry name" value="DnaJ"/>
    <property type="match status" value="1"/>
</dbReference>
<dbReference type="GO" id="GO:0005634">
    <property type="term" value="C:nucleus"/>
    <property type="evidence" value="ECO:0007669"/>
    <property type="project" value="TreeGrafter"/>
</dbReference>
<feature type="coiled-coil region" evidence="1">
    <location>
        <begin position="154"/>
        <end position="190"/>
    </location>
</feature>
<dbReference type="CDD" id="cd06257">
    <property type="entry name" value="DnaJ"/>
    <property type="match status" value="1"/>
</dbReference>
<name>C1BQ32_CALRO</name>
<gene>
    <name evidence="4" type="primary">DNJC8</name>
</gene>
<dbReference type="PROSITE" id="PS50076">
    <property type="entry name" value="DNAJ_2"/>
    <property type="match status" value="1"/>
</dbReference>
<feature type="compositionally biased region" description="Basic and acidic residues" evidence="2">
    <location>
        <begin position="195"/>
        <end position="205"/>
    </location>
</feature>
<dbReference type="PRINTS" id="PR00625">
    <property type="entry name" value="JDOMAIN"/>
</dbReference>
<feature type="region of interest" description="Disordered" evidence="2">
    <location>
        <begin position="195"/>
        <end position="243"/>
    </location>
</feature>
<accession>C1BQ32</accession>